<keyword evidence="2" id="KW-1185">Reference proteome</keyword>
<evidence type="ECO:0000313" key="1">
    <source>
        <dbReference type="EMBL" id="AXV05780.1"/>
    </source>
</evidence>
<proteinExistence type="predicted"/>
<sequence>MLALLFSQPIWMFIRRAMAWGCLDHRIVGLEQCIHIRVAS</sequence>
<name>A0A346XU83_9ACTN</name>
<evidence type="ECO:0000313" key="2">
    <source>
        <dbReference type="Proteomes" id="UP000264006"/>
    </source>
</evidence>
<gene>
    <name evidence="1" type="ORF">DVS28_a1079</name>
</gene>
<dbReference type="KEGG" id="euz:DVS28_a1079"/>
<protein>
    <submittedName>
        <fullName evidence="1">Uncharacterized protein</fullName>
    </submittedName>
</protein>
<accession>A0A346XU83</accession>
<dbReference type="Proteomes" id="UP000264006">
    <property type="component" value="Chromosome"/>
</dbReference>
<dbReference type="AlphaFoldDB" id="A0A346XU83"/>
<reference evidence="1 2" key="1">
    <citation type="submission" date="2018-09" db="EMBL/GenBank/DDBJ databases">
        <title>Complete genome sequence of Euzebya sp. DY32-46 isolated from seawater of Pacific Ocean.</title>
        <authorList>
            <person name="Xu L."/>
            <person name="Wu Y.-H."/>
            <person name="Xu X.-W."/>
        </authorList>
    </citation>
    <scope>NUCLEOTIDE SEQUENCE [LARGE SCALE GENOMIC DNA]</scope>
    <source>
        <strain evidence="1 2">DY32-46</strain>
    </source>
</reference>
<dbReference type="EMBL" id="CP031165">
    <property type="protein sequence ID" value="AXV05780.1"/>
    <property type="molecule type" value="Genomic_DNA"/>
</dbReference>
<organism evidence="1 2">
    <name type="scientific">Euzebya pacifica</name>
    <dbReference type="NCBI Taxonomy" id="1608957"/>
    <lineage>
        <taxon>Bacteria</taxon>
        <taxon>Bacillati</taxon>
        <taxon>Actinomycetota</taxon>
        <taxon>Nitriliruptoria</taxon>
        <taxon>Euzebyales</taxon>
    </lineage>
</organism>